<feature type="signal peptide" evidence="1">
    <location>
        <begin position="1"/>
        <end position="22"/>
    </location>
</feature>
<reference evidence="4" key="1">
    <citation type="submission" date="2017-08" db="EMBL/GenBank/DDBJ databases">
        <title>A dynamic microbial community with high functional redundancy inhabits the cold, oxic subseafloor aquifer.</title>
        <authorList>
            <person name="Tully B.J."/>
            <person name="Wheat C.G."/>
            <person name="Glazer B.T."/>
            <person name="Huber J.A."/>
        </authorList>
    </citation>
    <scope>NUCLEOTIDE SEQUENCE [LARGE SCALE GENOMIC DNA]</scope>
</reference>
<dbReference type="SUPFAM" id="SSF52317">
    <property type="entry name" value="Class I glutamine amidotransferase-like"/>
    <property type="match status" value="1"/>
</dbReference>
<dbReference type="AlphaFoldDB" id="A0A2A4XJ04"/>
<dbReference type="SUPFAM" id="SSF53187">
    <property type="entry name" value="Zn-dependent exopeptidases"/>
    <property type="match status" value="1"/>
</dbReference>
<accession>A0A2A4XJ04</accession>
<dbReference type="Gene3D" id="3.40.630.10">
    <property type="entry name" value="Zn peptidases"/>
    <property type="match status" value="1"/>
</dbReference>
<evidence type="ECO:0000256" key="1">
    <source>
        <dbReference type="SAM" id="SignalP"/>
    </source>
</evidence>
<evidence type="ECO:0000313" key="4">
    <source>
        <dbReference type="Proteomes" id="UP000218767"/>
    </source>
</evidence>
<name>A0A2A4XJ04_9GAMM</name>
<dbReference type="CDD" id="cd06238">
    <property type="entry name" value="M14-like"/>
    <property type="match status" value="1"/>
</dbReference>
<dbReference type="EMBL" id="NVUL01000001">
    <property type="protein sequence ID" value="PCI82486.1"/>
    <property type="molecule type" value="Genomic_DNA"/>
</dbReference>
<dbReference type="GO" id="GO:0008270">
    <property type="term" value="F:zinc ion binding"/>
    <property type="evidence" value="ECO:0007669"/>
    <property type="project" value="InterPro"/>
</dbReference>
<gene>
    <name evidence="3" type="ORF">COB20_00450</name>
</gene>
<dbReference type="GO" id="GO:0004181">
    <property type="term" value="F:metallocarboxypeptidase activity"/>
    <property type="evidence" value="ECO:0007669"/>
    <property type="project" value="InterPro"/>
</dbReference>
<dbReference type="Gene3D" id="3.40.50.880">
    <property type="match status" value="1"/>
</dbReference>
<evidence type="ECO:0000259" key="2">
    <source>
        <dbReference type="Pfam" id="PF00246"/>
    </source>
</evidence>
<dbReference type="Pfam" id="PF00246">
    <property type="entry name" value="Peptidase_M14"/>
    <property type="match status" value="1"/>
</dbReference>
<proteinExistence type="predicted"/>
<feature type="domain" description="Peptidase M14" evidence="2">
    <location>
        <begin position="61"/>
        <end position="235"/>
    </location>
</feature>
<feature type="chain" id="PRO_5013014833" evidence="1">
    <location>
        <begin position="23"/>
        <end position="898"/>
    </location>
</feature>
<dbReference type="Proteomes" id="UP000218767">
    <property type="component" value="Unassembled WGS sequence"/>
</dbReference>
<dbReference type="InterPro" id="IPR029062">
    <property type="entry name" value="Class_I_gatase-like"/>
</dbReference>
<protein>
    <submittedName>
        <fullName evidence="3">Peptidase</fullName>
    </submittedName>
</protein>
<evidence type="ECO:0000313" key="3">
    <source>
        <dbReference type="EMBL" id="PCI82486.1"/>
    </source>
</evidence>
<dbReference type="GO" id="GO:0006508">
    <property type="term" value="P:proteolysis"/>
    <property type="evidence" value="ECO:0007669"/>
    <property type="project" value="InterPro"/>
</dbReference>
<dbReference type="InterPro" id="IPR000834">
    <property type="entry name" value="Peptidase_M14"/>
</dbReference>
<organism evidence="3 4">
    <name type="scientific">SAR86 cluster bacterium</name>
    <dbReference type="NCBI Taxonomy" id="2030880"/>
    <lineage>
        <taxon>Bacteria</taxon>
        <taxon>Pseudomonadati</taxon>
        <taxon>Pseudomonadota</taxon>
        <taxon>Gammaproteobacteria</taxon>
        <taxon>SAR86 cluster</taxon>
    </lineage>
</organism>
<sequence>MHLRSLSLATLMVLSISLPLQAQDDFEYWPDTNYDPAVPTVFDVLGYQPGERITWHRDAIRYFHALAEAAPDRVELVEYARSWQNRELIYAVISSAENSARLSEAKANMQALADPRITDDAAASRIIDEQPAVTWLSYGVHGNEISSTDASMLTAYHLLASRGDDRVDSILQNTIVVIDPMQNPDGRDRFIHNFVTAEGLLPDSDRLSAEHDEPWPGGRTNHYLFDMNRDWFIQTQPETQGRTKAMLEWYPVAYVDAHEMGSDGTYFFAPEAIPYNPHLAEAQRSSLQLFGRNNARYFDMFGFDYFTREVYDAFYPGYGASWPSYFGSIAMTYEQASSRGLVVRQYDGNDLHYRYAVRNHFVTSLATAETVSENRQKFLQEFYEYRASAIEEGEDEDIRAYILPVQADQAAANKLAGLLSRQDIEVQRALSSFNACGESYQPGAYLIRTDQPSKRFIRTLLDSEVGMEEDFLAEQERRRERNLPDEIYDVTAWSLPLMMNVETDICGRIPSGDFELVGTDLVQPGSVAGGRASVSYLVPWGSAPAVRFLARALREGLAVKSNDKAFTNIGNEYPAGTLILDISDNPDSVHETVNRLATETGANVVAVSDSWVTDGPSFGSANVVRHNEPKVAMAWDVPTASYSAGNTRFVIERQFDFPVTAIRVDILGSANLNRYQVLILPLMNGAGYKTVLGESGIENLKTWVRQGGVIIGLGNATRFLADSDVDLLSIRRERAVIEKEVADSENADAAEESAVDGQYITSIDQYEAQTHALENYPDAVAGVLVRADVDQEHWLSAGVAPVLNVLVRGGDVYTPVRLSDGFNVARFQGPDELLASGYIWEENRRQLAYKPFVVSESYGAGEVIAFTQDPTVRAYLDGLNVMLMNAIFRGAAHARPAR</sequence>
<keyword evidence="1" id="KW-0732">Signal</keyword>
<comment type="caution">
    <text evidence="3">The sequence shown here is derived from an EMBL/GenBank/DDBJ whole genome shotgun (WGS) entry which is preliminary data.</text>
</comment>